<feature type="compositionally biased region" description="Pro residues" evidence="1">
    <location>
        <begin position="67"/>
        <end position="78"/>
    </location>
</feature>
<feature type="region of interest" description="Disordered" evidence="1">
    <location>
        <begin position="66"/>
        <end position="87"/>
    </location>
</feature>
<keyword evidence="4" id="KW-1185">Reference proteome</keyword>
<comment type="caution">
    <text evidence="3">The sequence shown here is derived from an EMBL/GenBank/DDBJ whole genome shotgun (WGS) entry which is preliminary data.</text>
</comment>
<gene>
    <name evidence="3" type="ORF">GCM10022263_08250</name>
</gene>
<reference evidence="4" key="1">
    <citation type="journal article" date="2019" name="Int. J. Syst. Evol. Microbiol.">
        <title>The Global Catalogue of Microorganisms (GCM) 10K type strain sequencing project: providing services to taxonomists for standard genome sequencing and annotation.</title>
        <authorList>
            <consortium name="The Broad Institute Genomics Platform"/>
            <consortium name="The Broad Institute Genome Sequencing Center for Infectious Disease"/>
            <person name="Wu L."/>
            <person name="Ma J."/>
        </authorList>
    </citation>
    <scope>NUCLEOTIDE SEQUENCE [LARGE SCALE GENOMIC DNA]</scope>
    <source>
        <strain evidence="4">JCM 17460</strain>
    </source>
</reference>
<feature type="transmembrane region" description="Helical" evidence="2">
    <location>
        <begin position="12"/>
        <end position="33"/>
    </location>
</feature>
<feature type="transmembrane region" description="Helical" evidence="2">
    <location>
        <begin position="39"/>
        <end position="59"/>
    </location>
</feature>
<evidence type="ECO:0000256" key="1">
    <source>
        <dbReference type="SAM" id="MobiDB-lite"/>
    </source>
</evidence>
<keyword evidence="2" id="KW-0472">Membrane</keyword>
<name>A0ABP6UVM3_9ACTN</name>
<evidence type="ECO:0000256" key="2">
    <source>
        <dbReference type="SAM" id="Phobius"/>
    </source>
</evidence>
<dbReference type="Proteomes" id="UP001500301">
    <property type="component" value="Unassembled WGS sequence"/>
</dbReference>
<sequence length="87" mass="9364">MSQPEEKPQGDPWHAFGYVVAGVAFYGFLGWLADRWLGTTFLVAVGILAGAALGIFMTARRFRMTPVAPPDPPAPPDSPKSDSSDEQ</sequence>
<dbReference type="RefSeq" id="WP_218232646.1">
    <property type="nucleotide sequence ID" value="NZ_BAABBB010000004.1"/>
</dbReference>
<protein>
    <recommendedName>
        <fullName evidence="5">AtpZ/AtpI family protein</fullName>
    </recommendedName>
</protein>
<dbReference type="EMBL" id="BAABBB010000004">
    <property type="protein sequence ID" value="GAA3522509.1"/>
    <property type="molecule type" value="Genomic_DNA"/>
</dbReference>
<evidence type="ECO:0008006" key="5">
    <source>
        <dbReference type="Google" id="ProtNLM"/>
    </source>
</evidence>
<accession>A0ABP6UVM3</accession>
<keyword evidence="2" id="KW-1133">Transmembrane helix</keyword>
<organism evidence="3 4">
    <name type="scientific">Nocardioides daeguensis</name>
    <dbReference type="NCBI Taxonomy" id="908359"/>
    <lineage>
        <taxon>Bacteria</taxon>
        <taxon>Bacillati</taxon>
        <taxon>Actinomycetota</taxon>
        <taxon>Actinomycetes</taxon>
        <taxon>Propionibacteriales</taxon>
        <taxon>Nocardioidaceae</taxon>
        <taxon>Nocardioides</taxon>
    </lineage>
</organism>
<evidence type="ECO:0000313" key="4">
    <source>
        <dbReference type="Proteomes" id="UP001500301"/>
    </source>
</evidence>
<proteinExistence type="predicted"/>
<keyword evidence="2" id="KW-0812">Transmembrane</keyword>
<evidence type="ECO:0000313" key="3">
    <source>
        <dbReference type="EMBL" id="GAA3522509.1"/>
    </source>
</evidence>